<evidence type="ECO:0000256" key="18">
    <source>
        <dbReference type="PIRSR" id="PIRSR603187-1"/>
    </source>
</evidence>
<comment type="cofactor">
    <cofactor evidence="20">
        <name>Ca(2+)</name>
        <dbReference type="ChEBI" id="CHEBI:29108"/>
    </cofactor>
    <text evidence="20">Binds 1 Ca(2+) ion per monomer. In the dimeric form the Ca(2+) is bound by different amino acids with binding of each Ca(2+) shared with ligands coming from each monomer. The Ca(2+) ion may have a role in catalysis.</text>
</comment>
<gene>
    <name evidence="21" type="ORF">H4O21_12840</name>
</gene>
<comment type="subunit">
    <text evidence="4 20">Homodimer; dimerization is reversible, and the dimeric form is the active one.</text>
</comment>
<dbReference type="InterPro" id="IPR036541">
    <property type="entry name" value="PLipase_A1_sf"/>
</dbReference>
<dbReference type="AlphaFoldDB" id="A0A839IQH1"/>
<evidence type="ECO:0000256" key="5">
    <source>
        <dbReference type="ARBA" id="ARBA00013179"/>
    </source>
</evidence>
<dbReference type="GO" id="GO:0009279">
    <property type="term" value="C:cell outer membrane"/>
    <property type="evidence" value="ECO:0007669"/>
    <property type="project" value="UniProtKB-SubCell"/>
</dbReference>
<keyword evidence="11 20" id="KW-0732">Signal</keyword>
<evidence type="ECO:0000256" key="13">
    <source>
        <dbReference type="ARBA" id="ARBA00022837"/>
    </source>
</evidence>
<feature type="active site" description="Proton acceptor" evidence="18">
    <location>
        <position position="177"/>
    </location>
</feature>
<evidence type="ECO:0000256" key="3">
    <source>
        <dbReference type="ARBA" id="ARBA00010525"/>
    </source>
</evidence>
<dbReference type="EMBL" id="JACJFM010000015">
    <property type="protein sequence ID" value="MBB1487495.1"/>
    <property type="molecule type" value="Genomic_DNA"/>
</dbReference>
<protein>
    <recommendedName>
        <fullName evidence="7 20">Phospholipase A1</fullName>
        <ecNumber evidence="5 20">3.1.1.32</ecNumber>
        <ecNumber evidence="6 20">3.1.1.4</ecNumber>
    </recommendedName>
    <alternativeName>
        <fullName evidence="20">Phosphatidylcholine 1-acylhydrolase</fullName>
    </alternativeName>
</protein>
<feature type="active site" description="Nucleophile" evidence="18">
    <location>
        <position position="179"/>
    </location>
</feature>
<evidence type="ECO:0000256" key="10">
    <source>
        <dbReference type="ARBA" id="ARBA00022723"/>
    </source>
</evidence>
<keyword evidence="22" id="KW-1185">Reference proteome</keyword>
<dbReference type="PRINTS" id="PR01486">
    <property type="entry name" value="PHPHLIPASEA1"/>
</dbReference>
<dbReference type="InterPro" id="IPR003187">
    <property type="entry name" value="PLipase_A1"/>
</dbReference>
<keyword evidence="10 19" id="KW-0479">Metal-binding</keyword>
<dbReference type="SUPFAM" id="SSF56931">
    <property type="entry name" value="Outer membrane phospholipase A (OMPLA)"/>
    <property type="match status" value="1"/>
</dbReference>
<dbReference type="EC" id="3.1.1.32" evidence="5 20"/>
<evidence type="ECO:0000256" key="14">
    <source>
        <dbReference type="ARBA" id="ARBA00022963"/>
    </source>
</evidence>
<comment type="caution">
    <text evidence="21">The sequence shown here is derived from an EMBL/GenBank/DDBJ whole genome shotgun (WGS) entry which is preliminary data.</text>
</comment>
<evidence type="ECO:0000256" key="17">
    <source>
        <dbReference type="ARBA" id="ARBA00023237"/>
    </source>
</evidence>
<keyword evidence="15 20" id="KW-0443">Lipid metabolism</keyword>
<comment type="subcellular location">
    <subcellularLocation>
        <location evidence="20">Cell outer membrane</location>
        <topology evidence="20">Multi-pass membrane protein</topology>
    </subcellularLocation>
    <text evidence="20">One of the very few enzymes located there.</text>
</comment>
<keyword evidence="8" id="KW-1134">Transmembrane beta strand</keyword>
<evidence type="ECO:0000256" key="4">
    <source>
        <dbReference type="ARBA" id="ARBA00011702"/>
    </source>
</evidence>
<proteinExistence type="inferred from homology"/>
<comment type="catalytic activity">
    <reaction evidence="2 20">
        <text>a 1,2-diacyl-sn-glycero-3-phosphocholine + H2O = a 1-acyl-sn-glycero-3-phosphocholine + a fatty acid + H(+)</text>
        <dbReference type="Rhea" id="RHEA:15801"/>
        <dbReference type="ChEBI" id="CHEBI:15377"/>
        <dbReference type="ChEBI" id="CHEBI:15378"/>
        <dbReference type="ChEBI" id="CHEBI:28868"/>
        <dbReference type="ChEBI" id="CHEBI:57643"/>
        <dbReference type="ChEBI" id="CHEBI:58168"/>
        <dbReference type="EC" id="3.1.1.4"/>
    </reaction>
</comment>
<feature type="binding site" description="in dimeric form" evidence="19">
    <location>
        <position position="187"/>
    </location>
    <ligand>
        <name>Ca(2+)</name>
        <dbReference type="ChEBI" id="CHEBI:29108"/>
        <label>1</label>
    </ligand>
</feature>
<feature type="chain" id="PRO_5033103246" description="Phospholipase A1" evidence="20">
    <location>
        <begin position="27"/>
        <end position="309"/>
    </location>
</feature>
<keyword evidence="9" id="KW-0812">Transmembrane</keyword>
<evidence type="ECO:0000256" key="6">
    <source>
        <dbReference type="ARBA" id="ARBA00013278"/>
    </source>
</evidence>
<dbReference type="GO" id="GO:0004623">
    <property type="term" value="F:phospholipase A2 activity"/>
    <property type="evidence" value="ECO:0007669"/>
    <property type="project" value="UniProtKB-EC"/>
</dbReference>
<dbReference type="GO" id="GO:0016042">
    <property type="term" value="P:lipid catabolic process"/>
    <property type="evidence" value="ECO:0007669"/>
    <property type="project" value="UniProtKB-KW"/>
</dbReference>
<dbReference type="PANTHER" id="PTHR40457">
    <property type="entry name" value="PHOSPHOLIPASE A1"/>
    <property type="match status" value="1"/>
</dbReference>
<evidence type="ECO:0000256" key="7">
    <source>
        <dbReference type="ARBA" id="ARBA00021726"/>
    </source>
</evidence>
<dbReference type="Proteomes" id="UP000565262">
    <property type="component" value="Unassembled WGS sequence"/>
</dbReference>
<dbReference type="GO" id="GO:0005509">
    <property type="term" value="F:calcium ion binding"/>
    <property type="evidence" value="ECO:0007669"/>
    <property type="project" value="TreeGrafter"/>
</dbReference>
<evidence type="ECO:0000256" key="12">
    <source>
        <dbReference type="ARBA" id="ARBA00022801"/>
    </source>
</evidence>
<evidence type="ECO:0000256" key="19">
    <source>
        <dbReference type="PIRSR" id="PIRSR603187-2"/>
    </source>
</evidence>
<evidence type="ECO:0000256" key="2">
    <source>
        <dbReference type="ARBA" id="ARBA00001604"/>
    </source>
</evidence>
<evidence type="ECO:0000256" key="20">
    <source>
        <dbReference type="RuleBase" id="RU366027"/>
    </source>
</evidence>
<dbReference type="RefSeq" id="WP_182809268.1">
    <property type="nucleotide sequence ID" value="NZ_JACJFM010000015.1"/>
</dbReference>
<organism evidence="21 22">
    <name type="scientific">Oceanospirillum sediminis</name>
    <dbReference type="NCBI Taxonomy" id="2760088"/>
    <lineage>
        <taxon>Bacteria</taxon>
        <taxon>Pseudomonadati</taxon>
        <taxon>Pseudomonadota</taxon>
        <taxon>Gammaproteobacteria</taxon>
        <taxon>Oceanospirillales</taxon>
        <taxon>Oceanospirillaceae</taxon>
        <taxon>Oceanospirillum</taxon>
    </lineage>
</organism>
<comment type="similarity">
    <text evidence="3 20">Belongs to the phospholipase A1 family.</text>
</comment>
<accession>A0A839IQH1</accession>
<evidence type="ECO:0000256" key="1">
    <source>
        <dbReference type="ARBA" id="ARBA00000111"/>
    </source>
</evidence>
<keyword evidence="17 20" id="KW-0998">Cell outer membrane</keyword>
<dbReference type="Pfam" id="PF02253">
    <property type="entry name" value="PLA1"/>
    <property type="match status" value="1"/>
</dbReference>
<feature type="binding site" description="in dimeric form" evidence="19">
    <location>
        <position position="222"/>
    </location>
    <ligand>
        <name>Ca(2+)</name>
        <dbReference type="ChEBI" id="CHEBI:29108"/>
        <label>1</label>
    </ligand>
</feature>
<evidence type="ECO:0000313" key="22">
    <source>
        <dbReference type="Proteomes" id="UP000565262"/>
    </source>
</evidence>
<keyword evidence="16" id="KW-0472">Membrane</keyword>
<evidence type="ECO:0000256" key="9">
    <source>
        <dbReference type="ARBA" id="ARBA00022692"/>
    </source>
</evidence>
<dbReference type="PANTHER" id="PTHR40457:SF1">
    <property type="entry name" value="PHOSPHOLIPASE A1"/>
    <property type="match status" value="1"/>
</dbReference>
<feature type="binding site" description="in dimeric form" evidence="19">
    <location>
        <position position="140"/>
    </location>
    <ligand>
        <name>Ca(2+)</name>
        <dbReference type="ChEBI" id="CHEBI:29108"/>
        <label>1</label>
    </ligand>
</feature>
<name>A0A839IQH1_9GAMM</name>
<evidence type="ECO:0000256" key="15">
    <source>
        <dbReference type="ARBA" id="ARBA00023098"/>
    </source>
</evidence>
<evidence type="ECO:0000256" key="16">
    <source>
        <dbReference type="ARBA" id="ARBA00023136"/>
    </source>
</evidence>
<comment type="function">
    <text evidence="20">Hydrolysis of phosphatidylcholine with phospholipase A2 (EC 3.1.1.4) and phospholipase A1 (EC 3.1.1.32) activities.</text>
</comment>
<keyword evidence="13 19" id="KW-0106">Calcium</keyword>
<dbReference type="EC" id="3.1.1.4" evidence="6 20"/>
<evidence type="ECO:0000256" key="8">
    <source>
        <dbReference type="ARBA" id="ARBA00022452"/>
    </source>
</evidence>
<sequence>MGHYKMNYGKTALLTSLVITASAVQADVSGEASVTSAEKIAPEQAATSAPTALRKRIAEERQLAENPLIFLPYRANFFLPASYYSGHEASEKNRGREYSPTEAHFQLSLKFPIDKNIFLEKDALFATYTQESFWQIYESSAPFRESVYEPEIIYRASTEYELFKDLNLEAVTVGLNHQSNGQGGDLSRSWNRAFIAGMFASGDWGIALKRWFRIPESESDDDNPDLDRYVGLTELGMAYSKNGHVVTLRSRNHLESGFERGNLQLSWSFPIGERYKGYILARTGYGDTLADYRERNERIGIGISINDVL</sequence>
<evidence type="ECO:0000256" key="11">
    <source>
        <dbReference type="ARBA" id="ARBA00022729"/>
    </source>
</evidence>
<dbReference type="GO" id="GO:0008970">
    <property type="term" value="F:phospholipase A1 activity"/>
    <property type="evidence" value="ECO:0007669"/>
    <property type="project" value="UniProtKB-EC"/>
</dbReference>
<keyword evidence="12 20" id="KW-0378">Hydrolase</keyword>
<evidence type="ECO:0000313" key="21">
    <source>
        <dbReference type="EMBL" id="MBB1487495.1"/>
    </source>
</evidence>
<feature type="signal peptide" evidence="20">
    <location>
        <begin position="1"/>
        <end position="26"/>
    </location>
</feature>
<keyword evidence="14 20" id="KW-0442">Lipid degradation</keyword>
<dbReference type="Gene3D" id="2.40.230.10">
    <property type="entry name" value="Phospholipase A1"/>
    <property type="match status" value="1"/>
</dbReference>
<reference evidence="21 22" key="1">
    <citation type="submission" date="2020-08" db="EMBL/GenBank/DDBJ databases">
        <title>Oceanospirillum sp. nov. isolated from marine sediment.</title>
        <authorList>
            <person name="Ji X."/>
        </authorList>
    </citation>
    <scope>NUCLEOTIDE SEQUENCE [LARGE SCALE GENOMIC DNA]</scope>
    <source>
        <strain evidence="21 22">D5</strain>
    </source>
</reference>
<comment type="catalytic activity">
    <reaction evidence="1 20">
        <text>a 1,2-diacyl-sn-glycero-3-phosphocholine + H2O = a 2-acyl-sn-glycero-3-phosphocholine + a fatty acid + H(+)</text>
        <dbReference type="Rhea" id="RHEA:18689"/>
        <dbReference type="ChEBI" id="CHEBI:15377"/>
        <dbReference type="ChEBI" id="CHEBI:15378"/>
        <dbReference type="ChEBI" id="CHEBI:28868"/>
        <dbReference type="ChEBI" id="CHEBI:57643"/>
        <dbReference type="ChEBI" id="CHEBI:57875"/>
        <dbReference type="EC" id="3.1.1.32"/>
    </reaction>
</comment>